<keyword evidence="2" id="KW-0067">ATP-binding</keyword>
<feature type="region of interest" description="Disordered" evidence="1">
    <location>
        <begin position="1"/>
        <end position="33"/>
    </location>
</feature>
<dbReference type="AlphaFoldDB" id="A0A0L8N1L9"/>
<dbReference type="EMBL" id="LGUV01000050">
    <property type="protein sequence ID" value="KOG56488.1"/>
    <property type="molecule type" value="Genomic_DNA"/>
</dbReference>
<evidence type="ECO:0000313" key="2">
    <source>
        <dbReference type="EMBL" id="KOG56488.1"/>
    </source>
</evidence>
<dbReference type="PATRIC" id="fig|1961.12.peg.1734"/>
<comment type="caution">
    <text evidence="2">The sequence shown here is derived from an EMBL/GenBank/DDBJ whole genome shotgun (WGS) entry which is preliminary data.</text>
</comment>
<evidence type="ECO:0000256" key="1">
    <source>
        <dbReference type="SAM" id="MobiDB-lite"/>
    </source>
</evidence>
<dbReference type="Gene3D" id="3.40.50.300">
    <property type="entry name" value="P-loop containing nucleotide triphosphate hydrolases"/>
    <property type="match status" value="2"/>
</dbReference>
<accession>A0A0L8N1L9</accession>
<dbReference type="RefSeq" id="WP_053169145.1">
    <property type="nucleotide sequence ID" value="NZ_LGUV01000050.1"/>
</dbReference>
<feature type="region of interest" description="Disordered" evidence="1">
    <location>
        <begin position="454"/>
        <end position="489"/>
    </location>
</feature>
<name>A0A0L8N1L9_STRVG</name>
<feature type="compositionally biased region" description="Pro residues" evidence="1">
    <location>
        <begin position="1"/>
        <end position="10"/>
    </location>
</feature>
<reference evidence="3" key="1">
    <citation type="submission" date="2015-07" db="EMBL/GenBank/DDBJ databases">
        <authorList>
            <consortium name="Consortium for Microbial Forensics and Genomics (microFORGE)"/>
            <person name="Knight B.M."/>
            <person name="Roberts D.P."/>
            <person name="Lin D."/>
            <person name="Hari K."/>
            <person name="Fletcher J."/>
            <person name="Melcher U."/>
            <person name="Blagden T."/>
            <person name="Winegar R.A."/>
        </authorList>
    </citation>
    <scope>NUCLEOTIDE SEQUENCE [LARGE SCALE GENOMIC DNA]</scope>
    <source>
        <strain evidence="3">NRRL B-1447</strain>
    </source>
</reference>
<keyword evidence="2" id="KW-0547">Nucleotide-binding</keyword>
<dbReference type="GO" id="GO:0005524">
    <property type="term" value="F:ATP binding"/>
    <property type="evidence" value="ECO:0007669"/>
    <property type="project" value="UniProtKB-KW"/>
</dbReference>
<feature type="compositionally biased region" description="Basic and acidic residues" evidence="1">
    <location>
        <begin position="18"/>
        <end position="33"/>
    </location>
</feature>
<dbReference type="InterPro" id="IPR027417">
    <property type="entry name" value="P-loop_NTPase"/>
</dbReference>
<sequence length="534" mass="57406">MARTPKPPSVTTPKRVTRAVEKAPSREERRAEKKLRDRFAPRLGWGGRFGGRVPVEDTGTVYTGPTTQASGVYPFLLGSGLPPRGVPVGRDVLTGELVCIDPSGWTGKLTTNPGVWVMSQPGAGKSALVKRVCLVYSSYGHMVCVPGDVKGEYSTLISELGGSVVRIGDGIGRINPLDSGPLKGRVHTLPVERRQALLDVLNGRRLETLVALLSTKVGLGRPADEIERSALDTAVHIASSAHESGTDPVVADVVQVLRLGPEELRAKLSADGERYRDLTRSVIAGLDNLIGGPLRGLFDGPTTTPLDINAPAVSVDISALRARGNEVVSAGMIATWAYTYSSIDSARSIGLMDRKLVLPMDEMWRALRSGPGLVDAMDAISRLNRVTDDVTIYVTHSLLDVEALPTEMDRAKARGLMDRCDTWVIGASSQEELQRVTGKRSLTEQERMMIGSWSSATSTGLDIDPSYSDDDGAGDSSRPVEEEGARHPGRGKYMIKVGARPGIACALELTVTEQRLYRTDTNQRRTTTSGSGSR</sequence>
<protein>
    <submittedName>
        <fullName evidence="2">ATP-binding protein</fullName>
    </submittedName>
</protein>
<proteinExistence type="predicted"/>
<gene>
    <name evidence="2" type="ORF">ADK75_07560</name>
</gene>
<dbReference type="SUPFAM" id="SSF52540">
    <property type="entry name" value="P-loop containing nucleoside triphosphate hydrolases"/>
    <property type="match status" value="1"/>
</dbReference>
<evidence type="ECO:0000313" key="3">
    <source>
        <dbReference type="Proteomes" id="UP000037084"/>
    </source>
</evidence>
<dbReference type="Proteomes" id="UP000037084">
    <property type="component" value="Unassembled WGS sequence"/>
</dbReference>
<organism evidence="2 3">
    <name type="scientific">Streptomyces virginiae</name>
    <name type="common">Streptomyces cinnamonensis</name>
    <dbReference type="NCBI Taxonomy" id="1961"/>
    <lineage>
        <taxon>Bacteria</taxon>
        <taxon>Bacillati</taxon>
        <taxon>Actinomycetota</taxon>
        <taxon>Actinomycetes</taxon>
        <taxon>Kitasatosporales</taxon>
        <taxon>Streptomycetaceae</taxon>
        <taxon>Streptomyces</taxon>
    </lineage>
</organism>